<dbReference type="EMBL" id="CP094528">
    <property type="protein sequence ID" value="UOE45929.1"/>
    <property type="molecule type" value="Genomic_DNA"/>
</dbReference>
<name>A0ABY4C4N4_9MICO</name>
<gene>
    <name evidence="1" type="ORF">MTO99_09370</name>
</gene>
<reference evidence="1 2" key="1">
    <citation type="submission" date="2022-03" db="EMBL/GenBank/DDBJ databases">
        <title>Mucilaginibacter sp. isolated from the gut of Protaetia brevitarsis seulensis larvae.</title>
        <authorList>
            <person name="Won M."/>
            <person name="Kim S.-J."/>
            <person name="Kwon S.-W."/>
        </authorList>
    </citation>
    <scope>NUCLEOTIDE SEQUENCE [LARGE SCALE GENOMIC DNA]</scope>
    <source>
        <strain evidence="1 2">CFWR-12</strain>
    </source>
</reference>
<organism evidence="1 2">
    <name type="scientific">Agromyces larvae</name>
    <dbReference type="NCBI Taxonomy" id="2929802"/>
    <lineage>
        <taxon>Bacteria</taxon>
        <taxon>Bacillati</taxon>
        <taxon>Actinomycetota</taxon>
        <taxon>Actinomycetes</taxon>
        <taxon>Micrococcales</taxon>
        <taxon>Microbacteriaceae</taxon>
        <taxon>Agromyces</taxon>
    </lineage>
</organism>
<proteinExistence type="predicted"/>
<protein>
    <submittedName>
        <fullName evidence="1">Uncharacterized protein</fullName>
    </submittedName>
</protein>
<dbReference type="RefSeq" id="WP_243558669.1">
    <property type="nucleotide sequence ID" value="NZ_CP094528.1"/>
</dbReference>
<keyword evidence="2" id="KW-1185">Reference proteome</keyword>
<evidence type="ECO:0000313" key="2">
    <source>
        <dbReference type="Proteomes" id="UP000832097"/>
    </source>
</evidence>
<accession>A0ABY4C4N4</accession>
<dbReference type="Proteomes" id="UP000832097">
    <property type="component" value="Chromosome"/>
</dbReference>
<sequence>MTWHTLPATRDTPLTPSEIDYLERRLERWSQCNELGAWAFLEARGIRIEDPATGATLAILPADLDTFDDFAQGADRAVAA</sequence>
<evidence type="ECO:0000313" key="1">
    <source>
        <dbReference type="EMBL" id="UOE45929.1"/>
    </source>
</evidence>